<keyword evidence="2" id="KW-0812">Transmembrane</keyword>
<feature type="transmembrane region" description="Helical" evidence="2">
    <location>
        <begin position="35"/>
        <end position="56"/>
    </location>
</feature>
<dbReference type="Proteomes" id="UP001185779">
    <property type="component" value="Unassembled WGS sequence"/>
</dbReference>
<evidence type="ECO:0000313" key="3">
    <source>
        <dbReference type="EMBL" id="MDV6309994.1"/>
    </source>
</evidence>
<dbReference type="RefSeq" id="WP_317505686.1">
    <property type="nucleotide sequence ID" value="NZ_JAWLKI010000040.1"/>
</dbReference>
<protein>
    <submittedName>
        <fullName evidence="3">Uncharacterized protein</fullName>
    </submittedName>
</protein>
<organism evidence="3 4">
    <name type="scientific">Gordonia amicalis</name>
    <dbReference type="NCBI Taxonomy" id="89053"/>
    <lineage>
        <taxon>Bacteria</taxon>
        <taxon>Bacillati</taxon>
        <taxon>Actinomycetota</taxon>
        <taxon>Actinomycetes</taxon>
        <taxon>Mycobacteriales</taxon>
        <taxon>Gordoniaceae</taxon>
        <taxon>Gordonia</taxon>
    </lineage>
</organism>
<dbReference type="EMBL" id="JAWLKI010000040">
    <property type="protein sequence ID" value="MDV6309994.1"/>
    <property type="molecule type" value="Genomic_DNA"/>
</dbReference>
<reference evidence="3 4" key="1">
    <citation type="submission" date="2023-10" db="EMBL/GenBank/DDBJ databases">
        <title>Development of a sustainable strategy for remediation of hydrocarbon-contaminated territories based on the waste exchange concept.</title>
        <authorList>
            <person name="Krivoruchko A."/>
        </authorList>
    </citation>
    <scope>NUCLEOTIDE SEQUENCE [LARGE SCALE GENOMIC DNA]</scope>
    <source>
        <strain evidence="3 4">IEGM 1266</strain>
    </source>
</reference>
<sequence>MSTERTDRDDHESDFYAYPDLTRSPDERLTWRGRIAVGAAVVVLGGLLVATTVGLAHADETTTPSTNASSSTAADVSTVIAESSTDKIGLVSITHVDATDALVPNAVIHIERRDDTAAPSPQASSSTEQTPSTDASTSVQLPPPTDGGEKDTTLAFPVGASLDVLTGTAPIALALPEGVYTLTHLGTAGTDEAGPSASALTLRVTAGGHVNGALRQQPTTSSTSATPDPGN</sequence>
<evidence type="ECO:0000313" key="4">
    <source>
        <dbReference type="Proteomes" id="UP001185779"/>
    </source>
</evidence>
<proteinExistence type="predicted"/>
<evidence type="ECO:0000256" key="2">
    <source>
        <dbReference type="SAM" id="Phobius"/>
    </source>
</evidence>
<keyword evidence="4" id="KW-1185">Reference proteome</keyword>
<feature type="region of interest" description="Disordered" evidence="1">
    <location>
        <begin position="208"/>
        <end position="231"/>
    </location>
</feature>
<name>A0ABU4DL34_9ACTN</name>
<keyword evidence="2" id="KW-1133">Transmembrane helix</keyword>
<keyword evidence="2" id="KW-0472">Membrane</keyword>
<comment type="caution">
    <text evidence="3">The sequence shown here is derived from an EMBL/GenBank/DDBJ whole genome shotgun (WGS) entry which is preliminary data.</text>
</comment>
<feature type="region of interest" description="Disordered" evidence="1">
    <location>
        <begin position="114"/>
        <end position="154"/>
    </location>
</feature>
<gene>
    <name evidence="3" type="ORF">R3P94_22280</name>
</gene>
<feature type="compositionally biased region" description="Low complexity" evidence="1">
    <location>
        <begin position="117"/>
        <end position="133"/>
    </location>
</feature>
<accession>A0ABU4DL34</accession>
<evidence type="ECO:0000256" key="1">
    <source>
        <dbReference type="SAM" id="MobiDB-lite"/>
    </source>
</evidence>